<protein>
    <submittedName>
        <fullName evidence="2">Uncharacterized protein</fullName>
    </submittedName>
</protein>
<proteinExistence type="predicted"/>
<gene>
    <name evidence="2" type="ORF">Ocin01_04170</name>
</gene>
<name>A0A1D2NB92_ORCCI</name>
<comment type="caution">
    <text evidence="2">The sequence shown here is derived from an EMBL/GenBank/DDBJ whole genome shotgun (WGS) entry which is preliminary data.</text>
</comment>
<dbReference type="AlphaFoldDB" id="A0A1D2NB92"/>
<dbReference type="Proteomes" id="UP000094527">
    <property type="component" value="Unassembled WGS sequence"/>
</dbReference>
<evidence type="ECO:0000313" key="3">
    <source>
        <dbReference type="Proteomes" id="UP000094527"/>
    </source>
</evidence>
<accession>A0A1D2NB92</accession>
<sequence>MFRQERSMREKTRSLSLFLILMILDPTGMIKCAKGLLCYRCDSLNQGETCDMSPANGHLRNYMKDEPCLSFEEANDQYLSVQKNLEPEWYYSARNGDLGLPLNFLLENYSIPVAVHDKDSACLVVRSIFHHDYLSDESVRQQPPFILWFRKCVRVPTIPFYPSCVTSPIYKGEVQICVCRTDKCNTNQRRILLLGQKSFAPTIKSFPISFMFLFQNLLLLKSLRRIYYPLEENYFSH</sequence>
<keyword evidence="1" id="KW-0732">Signal</keyword>
<feature type="chain" id="PRO_5008905320" evidence="1">
    <location>
        <begin position="30"/>
        <end position="237"/>
    </location>
</feature>
<reference evidence="2 3" key="1">
    <citation type="journal article" date="2016" name="Genome Biol. Evol.">
        <title>Gene Family Evolution Reflects Adaptation to Soil Environmental Stressors in the Genome of the Collembolan Orchesella cincta.</title>
        <authorList>
            <person name="Faddeeva-Vakhrusheva A."/>
            <person name="Derks M.F."/>
            <person name="Anvar S.Y."/>
            <person name="Agamennone V."/>
            <person name="Suring W."/>
            <person name="Smit S."/>
            <person name="van Straalen N.M."/>
            <person name="Roelofs D."/>
        </authorList>
    </citation>
    <scope>NUCLEOTIDE SEQUENCE [LARGE SCALE GENOMIC DNA]</scope>
    <source>
        <tissue evidence="2">Mixed pool</tissue>
    </source>
</reference>
<evidence type="ECO:0000256" key="1">
    <source>
        <dbReference type="SAM" id="SignalP"/>
    </source>
</evidence>
<feature type="non-terminal residue" evidence="2">
    <location>
        <position position="237"/>
    </location>
</feature>
<organism evidence="2 3">
    <name type="scientific">Orchesella cincta</name>
    <name type="common">Springtail</name>
    <name type="synonym">Podura cincta</name>
    <dbReference type="NCBI Taxonomy" id="48709"/>
    <lineage>
        <taxon>Eukaryota</taxon>
        <taxon>Metazoa</taxon>
        <taxon>Ecdysozoa</taxon>
        <taxon>Arthropoda</taxon>
        <taxon>Hexapoda</taxon>
        <taxon>Collembola</taxon>
        <taxon>Entomobryomorpha</taxon>
        <taxon>Entomobryoidea</taxon>
        <taxon>Orchesellidae</taxon>
        <taxon>Orchesellinae</taxon>
        <taxon>Orchesella</taxon>
    </lineage>
</organism>
<keyword evidence="3" id="KW-1185">Reference proteome</keyword>
<dbReference type="EMBL" id="LJIJ01000108">
    <property type="protein sequence ID" value="ODN02518.1"/>
    <property type="molecule type" value="Genomic_DNA"/>
</dbReference>
<evidence type="ECO:0000313" key="2">
    <source>
        <dbReference type="EMBL" id="ODN02518.1"/>
    </source>
</evidence>
<feature type="signal peptide" evidence="1">
    <location>
        <begin position="1"/>
        <end position="29"/>
    </location>
</feature>